<feature type="region of interest" description="Disordered" evidence="1">
    <location>
        <begin position="1"/>
        <end position="37"/>
    </location>
</feature>
<sequence length="84" mass="9747">MRSSPKFLAANRSERADSDDSILPDVQKSGSHRRPHRDDVEFNELNIQLRISYKTLVLVFVLFDVFHKGINVLIDTDFVQNIFN</sequence>
<protein>
    <submittedName>
        <fullName evidence="2">Uncharacterized protein</fullName>
    </submittedName>
</protein>
<accession>A0A514CZR5</accession>
<gene>
    <name evidence="2" type="ORF">H2Rhizo32860_000003</name>
</gene>
<evidence type="ECO:0000256" key="1">
    <source>
        <dbReference type="SAM" id="MobiDB-lite"/>
    </source>
</evidence>
<reference evidence="2" key="1">
    <citation type="submission" date="2019-05" db="EMBL/GenBank/DDBJ databases">
        <title>Metatranscriptomic reconstruction reveals RNA viruses with the potential to shape carbon cycling in soil.</title>
        <authorList>
            <person name="Starr E.P."/>
            <person name="Nuccio E."/>
            <person name="Pett-Ridge J."/>
            <person name="Banfield J.F."/>
            <person name="Firestone M.K."/>
        </authorList>
    </citation>
    <scope>NUCLEOTIDE SEQUENCE</scope>
    <source>
        <strain evidence="2">H2_Rhizo_32_scaffold_860</strain>
    </source>
</reference>
<organism evidence="2">
    <name type="scientific">Leviviridae sp</name>
    <dbReference type="NCBI Taxonomy" id="2027243"/>
    <lineage>
        <taxon>Viruses</taxon>
        <taxon>Riboviria</taxon>
        <taxon>Orthornavirae</taxon>
        <taxon>Lenarviricota</taxon>
        <taxon>Leviviricetes</taxon>
        <taxon>Norzivirales</taxon>
        <taxon>Fiersviridae</taxon>
    </lineage>
</organism>
<name>A0A514CZR5_9VIRU</name>
<evidence type="ECO:0000313" key="2">
    <source>
        <dbReference type="EMBL" id="QDH86861.1"/>
    </source>
</evidence>
<proteinExistence type="predicted"/>
<dbReference type="EMBL" id="MN032983">
    <property type="protein sequence ID" value="QDH86861.1"/>
    <property type="molecule type" value="Genomic_RNA"/>
</dbReference>